<protein>
    <submittedName>
        <fullName evidence="1">Uncharacterized protein</fullName>
    </submittedName>
</protein>
<evidence type="ECO:0000313" key="1">
    <source>
        <dbReference type="EMBL" id="CUK25053.1"/>
    </source>
</evidence>
<gene>
    <name evidence="1" type="ORF">TA5114_00843</name>
</gene>
<dbReference type="EMBL" id="CYUE01000006">
    <property type="protein sequence ID" value="CUK25053.1"/>
    <property type="molecule type" value="Genomic_DNA"/>
</dbReference>
<keyword evidence="2" id="KW-1185">Reference proteome</keyword>
<organism evidence="1 2">
    <name type="scientific">Cognatishimia activa</name>
    <dbReference type="NCBI Taxonomy" id="1715691"/>
    <lineage>
        <taxon>Bacteria</taxon>
        <taxon>Pseudomonadati</taxon>
        <taxon>Pseudomonadota</taxon>
        <taxon>Alphaproteobacteria</taxon>
        <taxon>Rhodobacterales</taxon>
        <taxon>Paracoccaceae</taxon>
        <taxon>Cognatishimia</taxon>
    </lineage>
</organism>
<reference evidence="2" key="1">
    <citation type="submission" date="2015-09" db="EMBL/GenBank/DDBJ databases">
        <authorList>
            <person name="Rodrigo-Torres Lidia"/>
            <person name="Arahal R.David."/>
        </authorList>
    </citation>
    <scope>NUCLEOTIDE SEQUENCE [LARGE SCALE GENOMIC DNA]</scope>
    <source>
        <strain evidence="2">CECT 5114</strain>
    </source>
</reference>
<dbReference type="STRING" id="1715691.TA5113_02493"/>
<sequence length="36" mass="4473">MNLAQAKSIVVRERMDWSRPHLAWIPRRFYGFKKRK</sequence>
<proteinExistence type="predicted"/>
<name>A0A0P1IN56_9RHOB</name>
<dbReference type="AlphaFoldDB" id="A0A0P1IN56"/>
<accession>A0A0P1IN56</accession>
<dbReference type="Proteomes" id="UP000051184">
    <property type="component" value="Unassembled WGS sequence"/>
</dbReference>
<evidence type="ECO:0000313" key="2">
    <source>
        <dbReference type="Proteomes" id="UP000051184"/>
    </source>
</evidence>